<comment type="caution">
    <text evidence="3">The sequence shown here is derived from an EMBL/GenBank/DDBJ whole genome shotgun (WGS) entry which is preliminary data.</text>
</comment>
<evidence type="ECO:0000256" key="1">
    <source>
        <dbReference type="SAM" id="MobiDB-lite"/>
    </source>
</evidence>
<evidence type="ECO:0000313" key="3">
    <source>
        <dbReference type="EMBL" id="KAL0000150.1"/>
    </source>
</evidence>
<dbReference type="AlphaFoldDB" id="A0AAW2CPM0"/>
<accession>A0AAW2CPM0</accession>
<organism evidence="3 4">
    <name type="scientific">Lithocarpus litseifolius</name>
    <dbReference type="NCBI Taxonomy" id="425828"/>
    <lineage>
        <taxon>Eukaryota</taxon>
        <taxon>Viridiplantae</taxon>
        <taxon>Streptophyta</taxon>
        <taxon>Embryophyta</taxon>
        <taxon>Tracheophyta</taxon>
        <taxon>Spermatophyta</taxon>
        <taxon>Magnoliopsida</taxon>
        <taxon>eudicotyledons</taxon>
        <taxon>Gunneridae</taxon>
        <taxon>Pentapetalae</taxon>
        <taxon>rosids</taxon>
        <taxon>fabids</taxon>
        <taxon>Fagales</taxon>
        <taxon>Fagaceae</taxon>
        <taxon>Lithocarpus</taxon>
    </lineage>
</organism>
<dbReference type="EMBL" id="JAZDWU010000006">
    <property type="protein sequence ID" value="KAL0000150.1"/>
    <property type="molecule type" value="Genomic_DNA"/>
</dbReference>
<feature type="region of interest" description="Disordered" evidence="1">
    <location>
        <begin position="21"/>
        <end position="49"/>
    </location>
</feature>
<feature type="compositionally biased region" description="Basic and acidic residues" evidence="1">
    <location>
        <begin position="21"/>
        <end position="30"/>
    </location>
</feature>
<reference evidence="3 4" key="1">
    <citation type="submission" date="2024-01" db="EMBL/GenBank/DDBJ databases">
        <title>A telomere-to-telomere, gap-free genome of sweet tea (Lithocarpus litseifolius).</title>
        <authorList>
            <person name="Zhou J."/>
        </authorList>
    </citation>
    <scope>NUCLEOTIDE SEQUENCE [LARGE SCALE GENOMIC DNA]</scope>
    <source>
        <strain evidence="3">Zhou-2022a</strain>
        <tissue evidence="3">Leaf</tissue>
    </source>
</reference>
<evidence type="ECO:0000313" key="4">
    <source>
        <dbReference type="Proteomes" id="UP001459277"/>
    </source>
</evidence>
<gene>
    <name evidence="3" type="ORF">SO802_019752</name>
</gene>
<keyword evidence="2" id="KW-0472">Membrane</keyword>
<protein>
    <submittedName>
        <fullName evidence="3">Uncharacterized protein</fullName>
    </submittedName>
</protein>
<name>A0AAW2CPM0_9ROSI</name>
<dbReference type="Proteomes" id="UP001459277">
    <property type="component" value="Unassembled WGS sequence"/>
</dbReference>
<feature type="transmembrane region" description="Helical" evidence="2">
    <location>
        <begin position="174"/>
        <end position="192"/>
    </location>
</feature>
<proteinExistence type="predicted"/>
<keyword evidence="2" id="KW-0812">Transmembrane</keyword>
<keyword evidence="2" id="KW-1133">Transmembrane helix</keyword>
<evidence type="ECO:0000256" key="2">
    <source>
        <dbReference type="SAM" id="Phobius"/>
    </source>
</evidence>
<keyword evidence="4" id="KW-1185">Reference proteome</keyword>
<sequence length="360" mass="40865">MADYEDYEVVSFPDFHEFTRQFEEEDEKGKGKSNPNIHQKTKAKSDPNIDCIPHSFSSNSYSFSQPPTSTPAPISPFAFELNNPFKSCQEPKWILETQGTNFEFVRLVKIQLVPSSGIMYFIQFEAKPSSTEDTLKTFEGSMFDDYVHPHRLWPMSCKLLGPNSQWYSNVKGDAVVIMTIFLVYVRLLTWLLSFSYPLLIRMCISFVTLTLTLETRCPACRNYKPHYERVARLFNGPDAVHPGIILMTRVDCALKRCFRSLFPKLVSQKQCYGYHSVPAGMAGKFRTGKQTGTASPSIPPRVRFRPVPVCFGSSVLFRLISPEIKDSAGMSLLHIKLNLGVLDLQNRPKSIPSFLSTNTL</sequence>